<organism evidence="3 4">
    <name type="scientific">Rhodococcus erythropolis</name>
    <name type="common">Arthrobacter picolinophilus</name>
    <dbReference type="NCBI Taxonomy" id="1833"/>
    <lineage>
        <taxon>Bacteria</taxon>
        <taxon>Bacillati</taxon>
        <taxon>Actinomycetota</taxon>
        <taxon>Actinomycetes</taxon>
        <taxon>Mycobacteriales</taxon>
        <taxon>Nocardiaceae</taxon>
        <taxon>Rhodococcus</taxon>
        <taxon>Rhodococcus erythropolis group</taxon>
    </lineage>
</organism>
<evidence type="ECO:0000256" key="1">
    <source>
        <dbReference type="ARBA" id="ARBA00006484"/>
    </source>
</evidence>
<sequence length="245" mass="26155">MKISGNTIFIAGGTSGIGLALAVGLQNEGNKVIVGGRRSALLQEISDKYPGISTVVIDVDDPKSIRTAHESVTEAFPDLNVLVTMSGIMYPEDLKNPDFLDVAERTVTTNLLGTIRLAGQFIPHLMTKPNATIITVSSAVGFVPLPVTPTYNATKAAVHLFTESMRVQLADTSIQCIELIPPGVRTTLMGQENSESALPLDDYIAETIGLLKAHADATEIVVDAAKPLRNAEINGEYQLVLKMLS</sequence>
<dbReference type="InterPro" id="IPR020904">
    <property type="entry name" value="Sc_DH/Rdtase_CS"/>
</dbReference>
<dbReference type="Proteomes" id="UP000325576">
    <property type="component" value="Unassembled WGS sequence"/>
</dbReference>
<dbReference type="PRINTS" id="PR00081">
    <property type="entry name" value="GDHRDH"/>
</dbReference>
<comment type="caution">
    <text evidence="3">The sequence shown here is derived from an EMBL/GenBank/DDBJ whole genome shotgun (WGS) entry which is preliminary data.</text>
</comment>
<accession>A0A5N5E0U9</accession>
<dbReference type="Gene3D" id="3.40.50.720">
    <property type="entry name" value="NAD(P)-binding Rossmann-like Domain"/>
    <property type="match status" value="1"/>
</dbReference>
<dbReference type="AlphaFoldDB" id="A0A5N5E0U9"/>
<name>A0A5N5E0U9_RHOER</name>
<evidence type="ECO:0000256" key="2">
    <source>
        <dbReference type="ARBA" id="ARBA00023002"/>
    </source>
</evidence>
<dbReference type="SUPFAM" id="SSF51735">
    <property type="entry name" value="NAD(P)-binding Rossmann-fold domains"/>
    <property type="match status" value="1"/>
</dbReference>
<dbReference type="RefSeq" id="WP_070795449.1">
    <property type="nucleotide sequence ID" value="NZ_JAGYWG010000001.1"/>
</dbReference>
<evidence type="ECO:0000313" key="4">
    <source>
        <dbReference type="Proteomes" id="UP000325576"/>
    </source>
</evidence>
<dbReference type="PANTHER" id="PTHR44169">
    <property type="entry name" value="NADPH-DEPENDENT 1-ACYLDIHYDROXYACETONE PHOSPHATE REDUCTASE"/>
    <property type="match status" value="1"/>
</dbReference>
<reference evidence="3 4" key="1">
    <citation type="journal article" date="2017" name="Poromechanics V (2013)">
        <title>Genomic Characterization of the Arsenic-Tolerant Actinobacterium, &lt;i&gt;Rhodococcus erythropolis&lt;/i&gt; S43.</title>
        <authorList>
            <person name="Retamal-Morales G."/>
            <person name="Mehnert M."/>
            <person name="Schwabe R."/>
            <person name="Tischler D."/>
            <person name="Schloemann M."/>
            <person name="Levican G.J."/>
        </authorList>
    </citation>
    <scope>NUCLEOTIDE SEQUENCE [LARGE SCALE GENOMIC DNA]</scope>
    <source>
        <strain evidence="3 4">S43</strain>
    </source>
</reference>
<proteinExistence type="inferred from homology"/>
<dbReference type="PROSITE" id="PS00061">
    <property type="entry name" value="ADH_SHORT"/>
    <property type="match status" value="1"/>
</dbReference>
<gene>
    <name evidence="3" type="ORF">BS297_21135</name>
</gene>
<dbReference type="InterPro" id="IPR002347">
    <property type="entry name" value="SDR_fam"/>
</dbReference>
<keyword evidence="2" id="KW-0560">Oxidoreductase</keyword>
<evidence type="ECO:0000313" key="3">
    <source>
        <dbReference type="EMBL" id="KAB2583340.1"/>
    </source>
</evidence>
<protein>
    <submittedName>
        <fullName evidence="3">Oxidoreductase</fullName>
    </submittedName>
</protein>
<dbReference type="GO" id="GO:0016491">
    <property type="term" value="F:oxidoreductase activity"/>
    <property type="evidence" value="ECO:0007669"/>
    <property type="project" value="UniProtKB-KW"/>
</dbReference>
<dbReference type="Pfam" id="PF00106">
    <property type="entry name" value="adh_short"/>
    <property type="match status" value="1"/>
</dbReference>
<dbReference type="InterPro" id="IPR036291">
    <property type="entry name" value="NAD(P)-bd_dom_sf"/>
</dbReference>
<dbReference type="PANTHER" id="PTHR44169:SF6">
    <property type="entry name" value="NADPH-DEPENDENT 1-ACYLDIHYDROXYACETONE PHOSPHATE REDUCTASE"/>
    <property type="match status" value="1"/>
</dbReference>
<comment type="similarity">
    <text evidence="1">Belongs to the short-chain dehydrogenases/reductases (SDR) family.</text>
</comment>
<dbReference type="EMBL" id="MRBO01000569">
    <property type="protein sequence ID" value="KAB2583340.1"/>
    <property type="molecule type" value="Genomic_DNA"/>
</dbReference>